<organism evidence="1">
    <name type="scientific">Phytophthora nicotianae</name>
    <name type="common">Potato buckeye rot agent</name>
    <name type="synonym">Phytophthora parasitica</name>
    <dbReference type="NCBI Taxonomy" id="4792"/>
    <lineage>
        <taxon>Eukaryota</taxon>
        <taxon>Sar</taxon>
        <taxon>Stramenopiles</taxon>
        <taxon>Oomycota</taxon>
        <taxon>Peronosporomycetes</taxon>
        <taxon>Peronosporales</taxon>
        <taxon>Peronosporaceae</taxon>
        <taxon>Phytophthora</taxon>
    </lineage>
</organism>
<dbReference type="EMBL" id="KI686154">
    <property type="protein sequence ID" value="ETK87402.1"/>
    <property type="molecule type" value="Genomic_DNA"/>
</dbReference>
<proteinExistence type="predicted"/>
<evidence type="ECO:0000313" key="1">
    <source>
        <dbReference type="EMBL" id="ETK87402.1"/>
    </source>
</evidence>
<reference evidence="2 3" key="2">
    <citation type="submission" date="2013-11" db="EMBL/GenBank/DDBJ databases">
        <title>The Genome Sequence of Phytophthora parasitica CJ05E6.</title>
        <authorList>
            <consortium name="The Broad Institute Genomics Platform"/>
            <person name="Russ C."/>
            <person name="Tyler B."/>
            <person name="Panabieres F."/>
            <person name="Shan W."/>
            <person name="Tripathy S."/>
            <person name="Grunwald N."/>
            <person name="Machado M."/>
            <person name="Johnson C.S."/>
            <person name="Arredondo F."/>
            <person name="Hong C."/>
            <person name="Coffey M."/>
            <person name="Young S.K."/>
            <person name="Zeng Q."/>
            <person name="Gargeya S."/>
            <person name="Fitzgerald M."/>
            <person name="Abouelleil A."/>
            <person name="Alvarado L."/>
            <person name="Chapman S.B."/>
            <person name="Gainer-Dewar J."/>
            <person name="Goldberg J."/>
            <person name="Griggs A."/>
            <person name="Gujja S."/>
            <person name="Hansen M."/>
            <person name="Howarth C."/>
            <person name="Imamovic A."/>
            <person name="Ireland A."/>
            <person name="Larimer J."/>
            <person name="McCowan C."/>
            <person name="Murphy C."/>
            <person name="Pearson M."/>
            <person name="Poon T.W."/>
            <person name="Priest M."/>
            <person name="Roberts A."/>
            <person name="Saif S."/>
            <person name="Shea T."/>
            <person name="Sykes S."/>
            <person name="Wortman J."/>
            <person name="Nusbaum C."/>
            <person name="Birren B."/>
        </authorList>
    </citation>
    <scope>NUCLEOTIDE SEQUENCE [LARGE SCALE GENOMIC DNA]</scope>
    <source>
        <strain evidence="2 3">CJ05E6</strain>
    </source>
</reference>
<dbReference type="EMBL" id="KI672778">
    <property type="protein sequence ID" value="ETL40831.1"/>
    <property type="molecule type" value="Genomic_DNA"/>
</dbReference>
<reference evidence="1" key="1">
    <citation type="submission" date="2013-11" db="EMBL/GenBank/DDBJ databases">
        <title>The Genome Sequence of Phytophthora parasitica CJ02B3.</title>
        <authorList>
            <consortium name="The Broad Institute Genomics Platform"/>
            <person name="Russ C."/>
            <person name="Tyler B."/>
            <person name="Panabieres F."/>
            <person name="Shan W."/>
            <person name="Tripathy S."/>
            <person name="Grunwald N."/>
            <person name="Machado M."/>
            <person name="Johnson C.S."/>
            <person name="Arredondo F."/>
            <person name="Hong C."/>
            <person name="Coffey M."/>
            <person name="Young S.K."/>
            <person name="Zeng Q."/>
            <person name="Gargeya S."/>
            <person name="Fitzgerald M."/>
            <person name="Abouelleil A."/>
            <person name="Alvarado L."/>
            <person name="Chapman S.B."/>
            <person name="Gainer-Dewar J."/>
            <person name="Goldberg J."/>
            <person name="Griggs A."/>
            <person name="Gujja S."/>
            <person name="Hansen M."/>
            <person name="Howarth C."/>
            <person name="Imamovic A."/>
            <person name="Ireland A."/>
            <person name="Larimer J."/>
            <person name="McCowan C."/>
            <person name="Murphy C."/>
            <person name="Pearson M."/>
            <person name="Poon T.W."/>
            <person name="Priest M."/>
            <person name="Roberts A."/>
            <person name="Saif S."/>
            <person name="Shea T."/>
            <person name="Sykes S."/>
            <person name="Wortman J."/>
            <person name="Nusbaum C."/>
            <person name="Birren B."/>
        </authorList>
    </citation>
    <scope>NUCLEOTIDE SEQUENCE [LARGE SCALE GENOMIC DNA]</scope>
    <source>
        <strain evidence="1">CJ02B3</strain>
    </source>
</reference>
<evidence type="ECO:0000313" key="3">
    <source>
        <dbReference type="Proteomes" id="UP000053864"/>
    </source>
</evidence>
<dbReference type="Proteomes" id="UP000053864">
    <property type="component" value="Unassembled WGS sequence"/>
</dbReference>
<dbReference type="AlphaFoldDB" id="W2GWQ6"/>
<sequence>MKKVNLVFQIWQWKNTNLWEWRNGIPFLPVWAEVALG</sequence>
<name>W2GWQ6_PHYNI</name>
<protein>
    <submittedName>
        <fullName evidence="1">Uncharacterized protein</fullName>
    </submittedName>
</protein>
<gene>
    <name evidence="1" type="ORF">L915_08168</name>
    <name evidence="2" type="ORF">L916_08090</name>
</gene>
<accession>W2GWQ6</accession>
<dbReference type="Proteomes" id="UP000053236">
    <property type="component" value="Unassembled WGS sequence"/>
</dbReference>
<evidence type="ECO:0000313" key="2">
    <source>
        <dbReference type="EMBL" id="ETL40831.1"/>
    </source>
</evidence>